<dbReference type="InterPro" id="IPR056908">
    <property type="entry name" value="Gp80-like"/>
</dbReference>
<dbReference type="Proteomes" id="UP000267267">
    <property type="component" value="Segment"/>
</dbReference>
<accession>A0A386KBQ1</accession>
<gene>
    <name evidence="1" type="primary">22</name>
    <name evidence="1" type="ORF">SEA_WAMBURGRXPRESS_22</name>
</gene>
<protein>
    <submittedName>
        <fullName evidence="1">Uncharacterized protein</fullName>
    </submittedName>
</protein>
<dbReference type="Pfam" id="PF23140">
    <property type="entry name" value="Gp80"/>
    <property type="match status" value="1"/>
</dbReference>
<proteinExistence type="predicted"/>
<evidence type="ECO:0000313" key="1">
    <source>
        <dbReference type="EMBL" id="AYD82202.1"/>
    </source>
</evidence>
<organism evidence="1 2">
    <name type="scientific">Mycobacterium phage Wamburgrxpress</name>
    <dbReference type="NCBI Taxonomy" id="2315617"/>
    <lineage>
        <taxon>Viruses</taxon>
        <taxon>Duplodnaviria</taxon>
        <taxon>Heunggongvirae</taxon>
        <taxon>Uroviricota</taxon>
        <taxon>Caudoviricetes</taxon>
        <taxon>Vilmaviridae</taxon>
        <taxon>Lclasvirinae</taxon>
        <taxon>Bronvirus</taxon>
        <taxon>Bronvirus joedirt</taxon>
        <taxon>Mycobacterium virus JoeDirt</taxon>
    </lineage>
</organism>
<reference evidence="1 2" key="1">
    <citation type="submission" date="2018-08" db="EMBL/GenBank/DDBJ databases">
        <authorList>
            <person name="Hellinger R.D."/>
            <person name="Sparks H.E."/>
            <person name="Pedulla M.L."/>
            <person name="Garlena R.A."/>
            <person name="Russell D.A."/>
            <person name="Pope W.H."/>
            <person name="Jacobs-Sera D."/>
            <person name="Hatfull G.F."/>
        </authorList>
    </citation>
    <scope>NUCLEOTIDE SEQUENCE [LARGE SCALE GENOMIC DNA]</scope>
</reference>
<name>A0A386KBQ1_9CAUD</name>
<sequence>MAFGISKYLANKLLDHAFRNTTYTPPTTIYAKLHTGDPGADGTANASLATTRIAVSFSAASDGIIIASNAPEFTLVSTETIEGVSFWDAATGGNFLYSSPAIISKGGTAGDIIRLSEHTIGLLPIAA</sequence>
<dbReference type="EMBL" id="MH744425">
    <property type="protein sequence ID" value="AYD82202.1"/>
    <property type="molecule type" value="Genomic_DNA"/>
</dbReference>
<evidence type="ECO:0000313" key="2">
    <source>
        <dbReference type="Proteomes" id="UP000267267"/>
    </source>
</evidence>